<reference evidence="2" key="1">
    <citation type="journal article" date="2021" name="Microb. Physiol.">
        <title>Proteogenomic Insights into the Physiology of Marine, Sulfate-Reducing, Filamentous Desulfonema limicola and Desulfonema magnum.</title>
        <authorList>
            <person name="Schnaars V."/>
            <person name="Wohlbrand L."/>
            <person name="Scheve S."/>
            <person name="Hinrichs C."/>
            <person name="Reinhardt R."/>
            <person name="Rabus R."/>
        </authorList>
    </citation>
    <scope>NUCLEOTIDE SEQUENCE</scope>
    <source>
        <strain evidence="2">5ac10</strain>
    </source>
</reference>
<gene>
    <name evidence="2" type="ORF">dnl_15960</name>
</gene>
<keyword evidence="3" id="KW-1185">Reference proteome</keyword>
<protein>
    <submittedName>
        <fullName evidence="2">Prepilin-type cleavage/methylation domain-containing protein</fullName>
    </submittedName>
</protein>
<organism evidence="2 3">
    <name type="scientific">Desulfonema limicola</name>
    <dbReference type="NCBI Taxonomy" id="45656"/>
    <lineage>
        <taxon>Bacteria</taxon>
        <taxon>Pseudomonadati</taxon>
        <taxon>Thermodesulfobacteriota</taxon>
        <taxon>Desulfobacteria</taxon>
        <taxon>Desulfobacterales</taxon>
        <taxon>Desulfococcaceae</taxon>
        <taxon>Desulfonema</taxon>
    </lineage>
</organism>
<keyword evidence="1" id="KW-1133">Transmembrane helix</keyword>
<dbReference type="Proteomes" id="UP000663720">
    <property type="component" value="Chromosome"/>
</dbReference>
<evidence type="ECO:0000313" key="3">
    <source>
        <dbReference type="Proteomes" id="UP000663720"/>
    </source>
</evidence>
<dbReference type="RefSeq" id="WP_207691098.1">
    <property type="nucleotide sequence ID" value="NZ_CP061799.1"/>
</dbReference>
<evidence type="ECO:0000256" key="1">
    <source>
        <dbReference type="SAM" id="Phobius"/>
    </source>
</evidence>
<keyword evidence="1" id="KW-0812">Transmembrane</keyword>
<dbReference type="NCBIfam" id="TIGR02532">
    <property type="entry name" value="IV_pilin_GFxxxE"/>
    <property type="match status" value="1"/>
</dbReference>
<sequence length="167" mass="18776">MKQKHTDFKGFTLLEVVITLILMSIIGSLSGLGLIQIVDGFLLSKYNTETAQKSQMAMTRLIKEIQSIEYIFTDEPPTQTFIKYLRDDGTADFHKISFSAGEITIDNNILINSVNDFNMTYYEKFDQVTADGNFSPSATMIELKLKLDSGSGISSEFKTFVFLRGLI</sequence>
<feature type="transmembrane region" description="Helical" evidence="1">
    <location>
        <begin position="12"/>
        <end position="35"/>
    </location>
</feature>
<dbReference type="InterPro" id="IPR012902">
    <property type="entry name" value="N_methyl_site"/>
</dbReference>
<dbReference type="PROSITE" id="PS00409">
    <property type="entry name" value="PROKAR_NTER_METHYL"/>
    <property type="match status" value="1"/>
</dbReference>
<name>A0A975GFK5_9BACT</name>
<evidence type="ECO:0000313" key="2">
    <source>
        <dbReference type="EMBL" id="QTA79333.1"/>
    </source>
</evidence>
<dbReference type="AlphaFoldDB" id="A0A975GFK5"/>
<dbReference type="Pfam" id="PF07963">
    <property type="entry name" value="N_methyl"/>
    <property type="match status" value="1"/>
</dbReference>
<accession>A0A975GFK5</accession>
<dbReference type="KEGG" id="dli:dnl_15960"/>
<proteinExistence type="predicted"/>
<keyword evidence="1" id="KW-0472">Membrane</keyword>
<dbReference type="EMBL" id="CP061799">
    <property type="protein sequence ID" value="QTA79333.1"/>
    <property type="molecule type" value="Genomic_DNA"/>
</dbReference>